<feature type="compositionally biased region" description="Low complexity" evidence="2">
    <location>
        <begin position="463"/>
        <end position="473"/>
    </location>
</feature>
<keyword evidence="1" id="KW-0175">Coiled coil</keyword>
<feature type="region of interest" description="Disordered" evidence="2">
    <location>
        <begin position="743"/>
        <end position="913"/>
    </location>
</feature>
<gene>
    <name evidence="3" type="ORF">LPLAT_LOCUS14715</name>
</gene>
<evidence type="ECO:0000313" key="4">
    <source>
        <dbReference type="Proteomes" id="UP001497644"/>
    </source>
</evidence>
<evidence type="ECO:0000256" key="1">
    <source>
        <dbReference type="SAM" id="Coils"/>
    </source>
</evidence>
<sequence>MGRKLNKLPKNNNELTRWDIHLTEQDRIKMLKQREKEEIEKQAVKRKNTKSYIVYAKRAKTSVSEEIYKEPSDEEVVIAAEVQSKQAEAEEEDESRRINGKTGEDPDRALESLDKVLVRETKCKSHKVREKSNKSKKLLESESSSDSVRMEKIINLSSVPLSANKEKTVLETVDNVRSKKSRILSEKTFLETIESDKIRKHSVKNNAETISLTNISDLSIIDLEKNLVTSTPKEVRKINKNTDKLINNSLQSQKELKNFKVDSLNKENVTDNKETVHKSKFKVRNINELKEKDVCVNDITINSSSNKENSSLESQNLHKNNYKLSQDSLINELESKRKSSDSLVIDVSDDTLIMSSDNEENEKVSEKQAKDIIVIKDKLLELNKLRIMRDKALNDILKLNNQTISLRNKEKLDEFTSKIRDILREIGEKQVSAKKDDKIADKKKLLENSVKTIENRLSERNSSESSIKTTSKSVKTDRNTEEKNNAMIKNSETINRIVSEHTECRGRSDVMESGPKGINQYGGLSVSREKCCDVNNVNKTKVSCKMDYKEQIKKLNEEESALLRRIDKRIRMQGILKKQQQRINMLRRLAGEDEEDTFPTPMEVEKISKKESDKSAEVSRKVFLALQAVNAEGTFCKKVTIKDNENKDTCDINVIMTVKRVQQSANTVKPVKINLTIEDGAMNGEISFVEDKNEIIPQSLDKVIHKFKRSSRTNKGKENDPVKAKPKIVSDVRISLPRLELNEGHKYSRRSEVSVQKKETVSATKTKSDNENVDKEIAKLQEMLSRAQRKRDSTSYRDTSNDNNDTLNGGDLEKGLPRNKKSRRSPLAGVMKPVVSAEPPPMIPAELTAMEEIVEVPEASQAPMETESERPEEVPDETTEASPNQQREDNSQSIDDADIAEKTVPEQGEQEQQAAVILKYRL</sequence>
<keyword evidence="4" id="KW-1185">Reference proteome</keyword>
<accession>A0AAV2MZT4</accession>
<evidence type="ECO:0000313" key="3">
    <source>
        <dbReference type="EMBL" id="CAL1672965.1"/>
    </source>
</evidence>
<protein>
    <submittedName>
        <fullName evidence="3">Uncharacterized protein</fullName>
    </submittedName>
</protein>
<feature type="compositionally biased region" description="Basic and acidic residues" evidence="2">
    <location>
        <begin position="743"/>
        <end position="779"/>
    </location>
</feature>
<feature type="region of interest" description="Disordered" evidence="2">
    <location>
        <begin position="456"/>
        <end position="481"/>
    </location>
</feature>
<dbReference type="Proteomes" id="UP001497644">
    <property type="component" value="Unassembled WGS sequence"/>
</dbReference>
<organism evidence="3 4">
    <name type="scientific">Lasius platythorax</name>
    <dbReference type="NCBI Taxonomy" id="488582"/>
    <lineage>
        <taxon>Eukaryota</taxon>
        <taxon>Metazoa</taxon>
        <taxon>Ecdysozoa</taxon>
        <taxon>Arthropoda</taxon>
        <taxon>Hexapoda</taxon>
        <taxon>Insecta</taxon>
        <taxon>Pterygota</taxon>
        <taxon>Neoptera</taxon>
        <taxon>Endopterygota</taxon>
        <taxon>Hymenoptera</taxon>
        <taxon>Apocrita</taxon>
        <taxon>Aculeata</taxon>
        <taxon>Formicoidea</taxon>
        <taxon>Formicidae</taxon>
        <taxon>Formicinae</taxon>
        <taxon>Lasius</taxon>
        <taxon>Lasius</taxon>
    </lineage>
</organism>
<feature type="compositionally biased region" description="Low complexity" evidence="2">
    <location>
        <begin position="801"/>
        <end position="810"/>
    </location>
</feature>
<comment type="caution">
    <text evidence="3">The sequence shown here is derived from an EMBL/GenBank/DDBJ whole genome shotgun (WGS) entry which is preliminary data.</text>
</comment>
<proteinExistence type="predicted"/>
<dbReference type="EMBL" id="CAXIPU020001257">
    <property type="protein sequence ID" value="CAL1672965.1"/>
    <property type="molecule type" value="Genomic_DNA"/>
</dbReference>
<feature type="compositionally biased region" description="Basic and acidic residues" evidence="2">
    <location>
        <begin position="94"/>
        <end position="110"/>
    </location>
</feature>
<reference evidence="3" key="1">
    <citation type="submission" date="2024-04" db="EMBL/GenBank/DDBJ databases">
        <authorList>
            <consortium name="Molecular Ecology Group"/>
        </authorList>
    </citation>
    <scope>NUCLEOTIDE SEQUENCE</scope>
</reference>
<feature type="region of interest" description="Disordered" evidence="2">
    <location>
        <begin position="83"/>
        <end position="110"/>
    </location>
</feature>
<evidence type="ECO:0000256" key="2">
    <source>
        <dbReference type="SAM" id="MobiDB-lite"/>
    </source>
</evidence>
<feature type="region of interest" description="Disordered" evidence="2">
    <location>
        <begin position="708"/>
        <end position="728"/>
    </location>
</feature>
<feature type="coiled-coil region" evidence="1">
    <location>
        <begin position="545"/>
        <end position="596"/>
    </location>
</feature>
<dbReference type="AlphaFoldDB" id="A0AAV2MZT4"/>
<name>A0AAV2MZT4_9HYME</name>